<dbReference type="UniPathway" id="UPA00219"/>
<comment type="catalytic activity">
    <reaction evidence="12">
        <text>[GlcNAc-(1-&gt;4)-Mur2Ac(oyl-L-Ala-gamma-D-Glu-L-Lys-D-Ala-D-Ala)](n)-di-trans,octa-cis-undecaprenyl diphosphate + beta-D-GlcNAc-(1-&gt;4)-Mur2Ac(oyl-L-Ala-gamma-D-Glu-L-Lys-D-Ala-D-Ala)-di-trans,octa-cis-undecaprenyl diphosphate = [GlcNAc-(1-&gt;4)-Mur2Ac(oyl-L-Ala-gamma-D-Glu-L-Lys-D-Ala-D-Ala)](n+1)-di-trans,octa-cis-undecaprenyl diphosphate + di-trans,octa-cis-undecaprenyl diphosphate + H(+)</text>
        <dbReference type="Rhea" id="RHEA:23708"/>
        <dbReference type="Rhea" id="RHEA-COMP:9602"/>
        <dbReference type="Rhea" id="RHEA-COMP:9603"/>
        <dbReference type="ChEBI" id="CHEBI:15378"/>
        <dbReference type="ChEBI" id="CHEBI:58405"/>
        <dbReference type="ChEBI" id="CHEBI:60033"/>
        <dbReference type="ChEBI" id="CHEBI:78435"/>
        <dbReference type="EC" id="2.4.99.28"/>
    </reaction>
</comment>
<dbReference type="PANTHER" id="PTHR30400:SF0">
    <property type="entry name" value="BIOSYNTHETIC PEPTIDOGLYCAN TRANSGLYCOSYLASE"/>
    <property type="match status" value="1"/>
</dbReference>
<comment type="similarity">
    <text evidence="12">Belongs to the glycosyltransferase 51 family.</text>
</comment>
<keyword evidence="9 12" id="KW-1133">Transmembrane helix</keyword>
<feature type="transmembrane region" description="Helical" evidence="12">
    <location>
        <begin position="28"/>
        <end position="51"/>
    </location>
</feature>
<name>A0A847SKG8_9NEIS</name>
<keyword evidence="15" id="KW-1185">Reference proteome</keyword>
<dbReference type="EMBL" id="JABAIM010000003">
    <property type="protein sequence ID" value="NLR76422.1"/>
    <property type="molecule type" value="Genomic_DNA"/>
</dbReference>
<evidence type="ECO:0000256" key="7">
    <source>
        <dbReference type="ARBA" id="ARBA00022960"/>
    </source>
</evidence>
<dbReference type="GO" id="GO:0009274">
    <property type="term" value="C:peptidoglycan-based cell wall"/>
    <property type="evidence" value="ECO:0007669"/>
    <property type="project" value="InterPro"/>
</dbReference>
<dbReference type="SUPFAM" id="SSF53955">
    <property type="entry name" value="Lysozyme-like"/>
    <property type="match status" value="1"/>
</dbReference>
<evidence type="ECO:0000256" key="1">
    <source>
        <dbReference type="ARBA" id="ARBA00004377"/>
    </source>
</evidence>
<keyword evidence="11 12" id="KW-0961">Cell wall biogenesis/degradation</keyword>
<protein>
    <recommendedName>
        <fullName evidence="12">Biosynthetic peptidoglycan transglycosylase</fullName>
        <ecNumber evidence="12">2.4.99.28</ecNumber>
    </recommendedName>
    <alternativeName>
        <fullName evidence="12">Glycan polymerase</fullName>
    </alternativeName>
    <alternativeName>
        <fullName evidence="12">Peptidoglycan glycosyltransferase MtgA</fullName>
        <shortName evidence="12">PGT</shortName>
    </alternativeName>
</protein>
<comment type="pathway">
    <text evidence="12">Cell wall biogenesis; peptidoglycan biosynthesis.</text>
</comment>
<keyword evidence="2 12" id="KW-1003">Cell membrane</keyword>
<evidence type="ECO:0000256" key="12">
    <source>
        <dbReference type="HAMAP-Rule" id="MF_00766"/>
    </source>
</evidence>
<proteinExistence type="inferred from homology"/>
<dbReference type="RefSeq" id="WP_168878074.1">
    <property type="nucleotide sequence ID" value="NZ_JABAIM010000003.1"/>
</dbReference>
<dbReference type="PANTHER" id="PTHR30400">
    <property type="entry name" value="MONOFUNCTIONAL BIOSYNTHETIC PEPTIDOGLYCAN TRANSGLYCOSYLASE"/>
    <property type="match status" value="1"/>
</dbReference>
<dbReference type="GO" id="GO:0016763">
    <property type="term" value="F:pentosyltransferase activity"/>
    <property type="evidence" value="ECO:0007669"/>
    <property type="project" value="InterPro"/>
</dbReference>
<dbReference type="InterPro" id="IPR001264">
    <property type="entry name" value="Glyco_trans_51"/>
</dbReference>
<keyword evidence="8 12" id="KW-0573">Peptidoglycan synthesis</keyword>
<accession>A0A847SKG8</accession>
<evidence type="ECO:0000256" key="8">
    <source>
        <dbReference type="ARBA" id="ARBA00022984"/>
    </source>
</evidence>
<dbReference type="GO" id="GO:0009252">
    <property type="term" value="P:peptidoglycan biosynthetic process"/>
    <property type="evidence" value="ECO:0007669"/>
    <property type="project" value="UniProtKB-UniRule"/>
</dbReference>
<evidence type="ECO:0000313" key="14">
    <source>
        <dbReference type="EMBL" id="NLR76422.1"/>
    </source>
</evidence>
<evidence type="ECO:0000259" key="13">
    <source>
        <dbReference type="Pfam" id="PF00912"/>
    </source>
</evidence>
<dbReference type="Proteomes" id="UP000587991">
    <property type="component" value="Unassembled WGS sequence"/>
</dbReference>
<evidence type="ECO:0000256" key="11">
    <source>
        <dbReference type="ARBA" id="ARBA00023316"/>
    </source>
</evidence>
<dbReference type="InterPro" id="IPR011812">
    <property type="entry name" value="Pep_trsgly"/>
</dbReference>
<keyword evidence="10 12" id="KW-0472">Membrane</keyword>
<evidence type="ECO:0000313" key="15">
    <source>
        <dbReference type="Proteomes" id="UP000587991"/>
    </source>
</evidence>
<evidence type="ECO:0000256" key="2">
    <source>
        <dbReference type="ARBA" id="ARBA00022475"/>
    </source>
</evidence>
<keyword evidence="7 12" id="KW-0133">Cell shape</keyword>
<organism evidence="14 15">
    <name type="scientific">Leeia aquatica</name>
    <dbReference type="NCBI Taxonomy" id="2725557"/>
    <lineage>
        <taxon>Bacteria</taxon>
        <taxon>Pseudomonadati</taxon>
        <taxon>Pseudomonadota</taxon>
        <taxon>Betaproteobacteria</taxon>
        <taxon>Neisseriales</taxon>
        <taxon>Leeiaceae</taxon>
        <taxon>Leeia</taxon>
    </lineage>
</organism>
<reference evidence="14 15" key="1">
    <citation type="submission" date="2020-04" db="EMBL/GenBank/DDBJ databases">
        <title>Draft genome of Leeia sp. IMCC25680.</title>
        <authorList>
            <person name="Song J."/>
            <person name="Cho J.-C."/>
        </authorList>
    </citation>
    <scope>NUCLEOTIDE SEQUENCE [LARGE SCALE GENOMIC DNA]</scope>
    <source>
        <strain evidence="14 15">IMCC25680</strain>
    </source>
</reference>
<keyword evidence="5 12" id="KW-0808">Transferase</keyword>
<dbReference type="AlphaFoldDB" id="A0A847SKG8"/>
<evidence type="ECO:0000256" key="4">
    <source>
        <dbReference type="ARBA" id="ARBA00022676"/>
    </source>
</evidence>
<dbReference type="NCBIfam" id="TIGR02070">
    <property type="entry name" value="mono_pep_trsgly"/>
    <property type="match status" value="1"/>
</dbReference>
<comment type="function">
    <text evidence="12">Peptidoglycan polymerase that catalyzes glycan chain elongation from lipid-linked precursors.</text>
</comment>
<feature type="domain" description="Glycosyl transferase family 51" evidence="13">
    <location>
        <begin position="75"/>
        <end position="242"/>
    </location>
</feature>
<dbReference type="HAMAP" id="MF_00766">
    <property type="entry name" value="PGT_MtgA"/>
    <property type="match status" value="1"/>
</dbReference>
<gene>
    <name evidence="12 14" type="primary">mtgA</name>
    <name evidence="14" type="ORF">HF682_14740</name>
</gene>
<dbReference type="InterPro" id="IPR036950">
    <property type="entry name" value="PBP_transglycosylase"/>
</dbReference>
<keyword evidence="3 12" id="KW-0997">Cell inner membrane</keyword>
<evidence type="ECO:0000256" key="3">
    <source>
        <dbReference type="ARBA" id="ARBA00022519"/>
    </source>
</evidence>
<dbReference type="Pfam" id="PF00912">
    <property type="entry name" value="Transgly"/>
    <property type="match status" value="1"/>
</dbReference>
<keyword evidence="4 12" id="KW-0328">Glycosyltransferase</keyword>
<dbReference type="GO" id="GO:0071555">
    <property type="term" value="P:cell wall organization"/>
    <property type="evidence" value="ECO:0007669"/>
    <property type="project" value="UniProtKB-KW"/>
</dbReference>
<comment type="caution">
    <text evidence="14">The sequence shown here is derived from an EMBL/GenBank/DDBJ whole genome shotgun (WGS) entry which is preliminary data.</text>
</comment>
<dbReference type="GO" id="GO:0008955">
    <property type="term" value="F:peptidoglycan glycosyltransferase activity"/>
    <property type="evidence" value="ECO:0007669"/>
    <property type="project" value="UniProtKB-UniRule"/>
</dbReference>
<sequence length="249" mass="28790">MEQTLNTAPLPPATPPRKRGFWFWTKRILWWGFLLAIVYNLWIFLHIWWWVDHNPDNTAFMREQLAEIREDNPNAELQHEWVPYEKISRNLKAALIASEDAKFADHNGFDIEGIKLAFQKNLKQGKIVAGGSTISQQLAKNLFLSSKRTPWRKAEEALITVMLEQMMSKERIFEIYLNSIEWGEGVFGAEAAARHYYGRSASSLSAGQAAKLAAMVPNPRYFDKNRRDRKLLRKTGIILRRMGSSELPD</sequence>
<comment type="subcellular location">
    <subcellularLocation>
        <location evidence="1 12">Cell inner membrane</location>
        <topology evidence="1 12">Single-pass membrane protein</topology>
    </subcellularLocation>
</comment>
<dbReference type="InterPro" id="IPR023346">
    <property type="entry name" value="Lysozyme-like_dom_sf"/>
</dbReference>
<evidence type="ECO:0000256" key="6">
    <source>
        <dbReference type="ARBA" id="ARBA00022692"/>
    </source>
</evidence>
<evidence type="ECO:0000256" key="9">
    <source>
        <dbReference type="ARBA" id="ARBA00022989"/>
    </source>
</evidence>
<dbReference type="GO" id="GO:0008360">
    <property type="term" value="P:regulation of cell shape"/>
    <property type="evidence" value="ECO:0007669"/>
    <property type="project" value="UniProtKB-KW"/>
</dbReference>
<dbReference type="GO" id="GO:0005886">
    <property type="term" value="C:plasma membrane"/>
    <property type="evidence" value="ECO:0007669"/>
    <property type="project" value="UniProtKB-SubCell"/>
</dbReference>
<evidence type="ECO:0000256" key="10">
    <source>
        <dbReference type="ARBA" id="ARBA00023136"/>
    </source>
</evidence>
<evidence type="ECO:0000256" key="5">
    <source>
        <dbReference type="ARBA" id="ARBA00022679"/>
    </source>
</evidence>
<dbReference type="EC" id="2.4.99.28" evidence="12"/>
<keyword evidence="6 12" id="KW-0812">Transmembrane</keyword>
<dbReference type="Gene3D" id="1.10.3810.10">
    <property type="entry name" value="Biosynthetic peptidoglycan transglycosylase-like"/>
    <property type="match status" value="1"/>
</dbReference>